<dbReference type="Pfam" id="PF02321">
    <property type="entry name" value="OEP"/>
    <property type="match status" value="1"/>
</dbReference>
<comment type="caution">
    <text evidence="9">The sequence shown here is derived from an EMBL/GenBank/DDBJ whole genome shotgun (WGS) entry which is preliminary data.</text>
</comment>
<keyword evidence="10" id="KW-1185">Reference proteome</keyword>
<dbReference type="GO" id="GO:0015562">
    <property type="term" value="F:efflux transmembrane transporter activity"/>
    <property type="evidence" value="ECO:0007669"/>
    <property type="project" value="InterPro"/>
</dbReference>
<keyword evidence="6" id="KW-0472">Membrane</keyword>
<dbReference type="Proteomes" id="UP000238326">
    <property type="component" value="Unassembled WGS sequence"/>
</dbReference>
<dbReference type="Gene3D" id="1.20.1600.10">
    <property type="entry name" value="Outer membrane efflux proteins (OEP)"/>
    <property type="match status" value="1"/>
</dbReference>
<accession>A0A2S9KEZ5</accession>
<keyword evidence="7" id="KW-0998">Cell outer membrane</keyword>
<evidence type="ECO:0008006" key="11">
    <source>
        <dbReference type="Google" id="ProtNLM"/>
    </source>
</evidence>
<evidence type="ECO:0000256" key="7">
    <source>
        <dbReference type="ARBA" id="ARBA00023237"/>
    </source>
</evidence>
<comment type="subcellular location">
    <subcellularLocation>
        <location evidence="1">Cell outer membrane</location>
    </subcellularLocation>
</comment>
<evidence type="ECO:0000256" key="3">
    <source>
        <dbReference type="ARBA" id="ARBA00022448"/>
    </source>
</evidence>
<evidence type="ECO:0000256" key="6">
    <source>
        <dbReference type="ARBA" id="ARBA00023136"/>
    </source>
</evidence>
<dbReference type="EMBL" id="PVLR01000020">
    <property type="protein sequence ID" value="PRD69019.1"/>
    <property type="molecule type" value="Genomic_DNA"/>
</dbReference>
<dbReference type="PANTHER" id="PTHR30026">
    <property type="entry name" value="OUTER MEMBRANE PROTEIN TOLC"/>
    <property type="match status" value="1"/>
</dbReference>
<protein>
    <recommendedName>
        <fullName evidence="11">TolC family protein</fullName>
    </recommendedName>
</protein>
<evidence type="ECO:0000256" key="8">
    <source>
        <dbReference type="SAM" id="MobiDB-lite"/>
    </source>
</evidence>
<dbReference type="SUPFAM" id="SSF56954">
    <property type="entry name" value="Outer membrane efflux proteins (OEP)"/>
    <property type="match status" value="1"/>
</dbReference>
<keyword evidence="5" id="KW-0812">Transmembrane</keyword>
<dbReference type="PANTHER" id="PTHR30026:SF23">
    <property type="entry name" value="TO APRF-PUTATIVE OUTER MEMBRANE EFFLUX PROTEIN OR SECRETED ALKALINE PHOSPHATASE-RELATED"/>
    <property type="match status" value="1"/>
</dbReference>
<dbReference type="GO" id="GO:0015288">
    <property type="term" value="F:porin activity"/>
    <property type="evidence" value="ECO:0007669"/>
    <property type="project" value="TreeGrafter"/>
</dbReference>
<reference evidence="9 10" key="1">
    <citation type="submission" date="2018-03" db="EMBL/GenBank/DDBJ databases">
        <title>Comparative genomics illustrates the genes involved in a hyperalkaliphilic mechanisms of Serpentinomonas isolated from highly-alkaline calcium-rich serpentinized springs.</title>
        <authorList>
            <person name="Suzuki S."/>
            <person name="Ishii S."/>
            <person name="Walworth N."/>
            <person name="Bird L."/>
            <person name="Kuenen J.G."/>
            <person name="Nealson K.H."/>
        </authorList>
    </citation>
    <scope>NUCLEOTIDE SEQUENCE [LARGE SCALE GENOMIC DNA]</scope>
    <source>
        <strain evidence="9 10">83</strain>
    </source>
</reference>
<dbReference type="GO" id="GO:1990281">
    <property type="term" value="C:efflux pump complex"/>
    <property type="evidence" value="ECO:0007669"/>
    <property type="project" value="TreeGrafter"/>
</dbReference>
<feature type="region of interest" description="Disordered" evidence="8">
    <location>
        <begin position="173"/>
        <end position="194"/>
    </location>
</feature>
<evidence type="ECO:0000313" key="10">
    <source>
        <dbReference type="Proteomes" id="UP000238326"/>
    </source>
</evidence>
<evidence type="ECO:0000313" key="9">
    <source>
        <dbReference type="EMBL" id="PRD69019.1"/>
    </source>
</evidence>
<sequence>MGHRFQLWRYQSLHQVHLRTRDLRPCTCLQHAMSRSVTGDPSRYGVGVAQCLLLAAGLWLSCPVRSEEVAPAEPVFPTSGEISMDLNQIVQWAVWRNAAAAAARLQADAAGKLLQSERELYTSTGFVRVRREGYDRPRTYEERTVSLTNIEKTSALEQISSGGIGVRGKLPSGASFELSNEQRRRQSNLLGSTDERENRGTLTFTIKQPLLRGAGRDAVEADLRVVEKEQQIERQRFIKQLLDTVGEAVGTYWQLIRSKQALAMRENALRSAFRLRDSVQLLVDKGFAPRIELLEAEVAIGSRQTEVARAEQQLVESQSRVCNLLDVSALERMNLKFVPANLPAEAAMADALAATPEPPSQMLELWPTYRIAKLRVEQETLRLAYAQNLERPDLSLEAGYNFNSLDSRLRNSVQDSLSSKHPGWFVGATLEMPLSDVGVRSKREAQQLKLDAVRRQMQSEAHMAENEWVTRIAQLQASRSELRQLRQEVSNRTLLLQAELANYERGRSRLRLLIEAQDLFNDSQQRLLEGEIRYQIAAMTVQVLGGTLLESFGVRVIE</sequence>
<keyword evidence="4" id="KW-1134">Transmembrane beta strand</keyword>
<proteinExistence type="inferred from homology"/>
<gene>
    <name evidence="9" type="ORF">C6P61_08025</name>
</gene>
<evidence type="ECO:0000256" key="1">
    <source>
        <dbReference type="ARBA" id="ARBA00004442"/>
    </source>
</evidence>
<dbReference type="OrthoDB" id="8897727at2"/>
<dbReference type="InterPro" id="IPR051906">
    <property type="entry name" value="TolC-like"/>
</dbReference>
<dbReference type="RefSeq" id="WP_105729414.1">
    <property type="nucleotide sequence ID" value="NZ_DAIPCI010000032.1"/>
</dbReference>
<evidence type="ECO:0000256" key="5">
    <source>
        <dbReference type="ARBA" id="ARBA00022692"/>
    </source>
</evidence>
<dbReference type="GO" id="GO:0009279">
    <property type="term" value="C:cell outer membrane"/>
    <property type="evidence" value="ECO:0007669"/>
    <property type="project" value="UniProtKB-SubCell"/>
</dbReference>
<dbReference type="AlphaFoldDB" id="A0A2S9KEZ5"/>
<comment type="similarity">
    <text evidence="2">Belongs to the outer membrane factor (OMF) (TC 1.B.17) family.</text>
</comment>
<evidence type="ECO:0000256" key="2">
    <source>
        <dbReference type="ARBA" id="ARBA00007613"/>
    </source>
</evidence>
<evidence type="ECO:0000256" key="4">
    <source>
        <dbReference type="ARBA" id="ARBA00022452"/>
    </source>
</evidence>
<dbReference type="InterPro" id="IPR003423">
    <property type="entry name" value="OMP_efflux"/>
</dbReference>
<organism evidence="9 10">
    <name type="scientific">Malikia spinosa</name>
    <dbReference type="NCBI Taxonomy" id="86180"/>
    <lineage>
        <taxon>Bacteria</taxon>
        <taxon>Pseudomonadati</taxon>
        <taxon>Pseudomonadota</taxon>
        <taxon>Betaproteobacteria</taxon>
        <taxon>Burkholderiales</taxon>
        <taxon>Comamonadaceae</taxon>
        <taxon>Malikia</taxon>
    </lineage>
</organism>
<name>A0A2S9KEZ5_9BURK</name>
<keyword evidence="3" id="KW-0813">Transport</keyword>